<dbReference type="GO" id="GO:0015078">
    <property type="term" value="F:proton transmembrane transporter activity"/>
    <property type="evidence" value="ECO:0007669"/>
    <property type="project" value="UniProtKB-UniRule"/>
</dbReference>
<evidence type="ECO:0000313" key="10">
    <source>
        <dbReference type="EMBL" id="AUJ22519.1"/>
    </source>
</evidence>
<dbReference type="EMBL" id="MF197310">
    <property type="protein sequence ID" value="AUJ22519.1"/>
    <property type="molecule type" value="Genomic_DNA"/>
</dbReference>
<dbReference type="PANTHER" id="PTHR33650">
    <property type="entry name" value="CHLOROPLAST ENVELOPE MEMBRANE PROTEIN-RELATED"/>
    <property type="match status" value="1"/>
</dbReference>
<keyword evidence="6 9" id="KW-0406">Ion transport</keyword>
<accession>A0A343S5M5</accession>
<geneLocation type="chloroplast" evidence="10"/>
<evidence type="ECO:0000256" key="8">
    <source>
        <dbReference type="ARBA" id="ARBA00043980"/>
    </source>
</evidence>
<dbReference type="PANTHER" id="PTHR33650:SF2">
    <property type="entry name" value="CHLOROPLAST ENVELOPE MEMBRANE PROTEIN"/>
    <property type="match status" value="1"/>
</dbReference>
<evidence type="ECO:0000256" key="2">
    <source>
        <dbReference type="ARBA" id="ARBA00022448"/>
    </source>
</evidence>
<comment type="subcellular location">
    <subcellularLocation>
        <location evidence="1">Membrane</location>
        <topology evidence="1">Multi-pass membrane protein</topology>
    </subcellularLocation>
    <subcellularLocation>
        <location evidence="9">Plastid</location>
        <location evidence="9">Chloroplast inner membrane</location>
        <topology evidence="9">Multi-pass membrane protein</topology>
    </subcellularLocation>
</comment>
<evidence type="ECO:0000256" key="7">
    <source>
        <dbReference type="ARBA" id="ARBA00023136"/>
    </source>
</evidence>
<dbReference type="GO" id="GO:0015297">
    <property type="term" value="F:antiporter activity"/>
    <property type="evidence" value="ECO:0007669"/>
    <property type="project" value="UniProtKB-KW"/>
</dbReference>
<evidence type="ECO:0000256" key="6">
    <source>
        <dbReference type="ARBA" id="ARBA00023065"/>
    </source>
</evidence>
<keyword evidence="9" id="KW-1001">Plastid inner membrane</keyword>
<comment type="catalytic activity">
    <reaction evidence="9">
        <text>K(+)(in) + H(+)(out) = K(+)(out) + H(+)(in)</text>
        <dbReference type="Rhea" id="RHEA:29467"/>
        <dbReference type="ChEBI" id="CHEBI:15378"/>
        <dbReference type="ChEBI" id="CHEBI:29103"/>
    </reaction>
</comment>
<feature type="transmembrane region" description="Helical" evidence="9">
    <location>
        <begin position="147"/>
        <end position="165"/>
    </location>
</feature>
<name>A0A343S5M5_VANPM</name>
<dbReference type="AlphaFoldDB" id="A0A343S5M5"/>
<keyword evidence="7 9" id="KW-0472">Membrane</keyword>
<keyword evidence="5 9" id="KW-1133">Transmembrane helix</keyword>
<comment type="similarity">
    <text evidence="8 9">Belongs to the CemA family.</text>
</comment>
<dbReference type="GO" id="GO:0009706">
    <property type="term" value="C:chloroplast inner membrane"/>
    <property type="evidence" value="ECO:0007669"/>
    <property type="project" value="UniProtKB-SubCell"/>
</dbReference>
<keyword evidence="9" id="KW-0633">Potassium transport</keyword>
<dbReference type="GO" id="GO:0006813">
    <property type="term" value="P:potassium ion transport"/>
    <property type="evidence" value="ECO:0007669"/>
    <property type="project" value="UniProtKB-UniRule"/>
</dbReference>
<evidence type="ECO:0000256" key="3">
    <source>
        <dbReference type="ARBA" id="ARBA00022692"/>
    </source>
</evidence>
<feature type="transmembrane region" description="Helical" evidence="9">
    <location>
        <begin position="106"/>
        <end position="126"/>
    </location>
</feature>
<organism evidence="10">
    <name type="scientific">Vanilla pompona</name>
    <name type="common">West Indian vanilla</name>
    <dbReference type="NCBI Taxonomy" id="117957"/>
    <lineage>
        <taxon>Eukaryota</taxon>
        <taxon>Viridiplantae</taxon>
        <taxon>Streptophyta</taxon>
        <taxon>Embryophyta</taxon>
        <taxon>Tracheophyta</taxon>
        <taxon>Spermatophyta</taxon>
        <taxon>Magnoliopsida</taxon>
        <taxon>Liliopsida</taxon>
        <taxon>Asparagales</taxon>
        <taxon>Orchidaceae</taxon>
        <taxon>Vanilloideae</taxon>
        <taxon>Vanilleae</taxon>
        <taxon>Vanilla</taxon>
    </lineage>
</organism>
<keyword evidence="10" id="KW-0934">Plastid</keyword>
<dbReference type="HAMAP" id="MF_01308">
    <property type="entry name" value="CemA_PxcA"/>
    <property type="match status" value="1"/>
</dbReference>
<protein>
    <recommendedName>
        <fullName evidence="9">Potassium/proton antiporter CemA</fullName>
    </recommendedName>
    <alternativeName>
        <fullName evidence="9">Chloroplast envelope membrane protein A</fullName>
        <shortName evidence="9">CemA</shortName>
    </alternativeName>
</protein>
<keyword evidence="3 9" id="KW-0812">Transmembrane</keyword>
<evidence type="ECO:0000256" key="9">
    <source>
        <dbReference type="HAMAP-Rule" id="MF_01308"/>
    </source>
</evidence>
<dbReference type="Pfam" id="PF03040">
    <property type="entry name" value="CemA"/>
    <property type="match status" value="1"/>
</dbReference>
<comment type="function">
    <text evidence="9">Contributes to K(+)/H(+) antiport activity by supporting proton efflux to control proton extrusion and homeostasis in chloroplasts in a light-dependent manner to modulate photosynthesis. Prevents excessive induction of non-photochemical quenching (NPQ) under continuous-light conditions. Indirectly promotes efficient inorganic carbon uptake into chloroplasts.</text>
</comment>
<sequence length="229" mass="27230">MKKKNASAFIPYLVSIFFWPWFISLSLNKGLETWILHWWNTGQSEILLNDIEEENVLEQFMEFEELFLLDEMIKDYSETHIQRLRIGMHNETIQLVKRHNESNFHIILHFSTNLICFTILSGYFFLDNKELFILNSRIQEFLYNLSDTIKAFLIIFVVDLCFGFHSTRGWELMIRSIYNDFGLAQNEQIISLLVSIFPVILDVIVKYGIFHFLNRVSPSLVIIYHSMNE</sequence>
<evidence type="ECO:0000256" key="1">
    <source>
        <dbReference type="ARBA" id="ARBA00004141"/>
    </source>
</evidence>
<feature type="transmembrane region" description="Helical" evidence="9">
    <location>
        <begin position="189"/>
        <end position="209"/>
    </location>
</feature>
<dbReference type="GeneID" id="35656571"/>
<dbReference type="RefSeq" id="YP_009456242.1">
    <property type="nucleotide sequence ID" value="NC_036809.1"/>
</dbReference>
<evidence type="ECO:0000256" key="4">
    <source>
        <dbReference type="ARBA" id="ARBA00022781"/>
    </source>
</evidence>
<feature type="transmembrane region" description="Helical" evidence="9">
    <location>
        <begin position="9"/>
        <end position="27"/>
    </location>
</feature>
<gene>
    <name evidence="9 10" type="primary">cemA</name>
</gene>
<reference evidence="10" key="1">
    <citation type="journal article" date="2017" name="Mitochondrial DNA Part B Resour">
        <title>The plastid genome of Vanill on (Vanilla pompona, Orchidaceae).</title>
        <authorList>
            <person name="Amiryousefi A."/>
            <person name="Hyvonen J."/>
            <person name="Poczai P."/>
        </authorList>
    </citation>
    <scope>NUCLEOTIDE SEQUENCE</scope>
</reference>
<keyword evidence="9" id="KW-0630">Potassium</keyword>
<keyword evidence="9" id="KW-0050">Antiport</keyword>
<keyword evidence="2 9" id="KW-0813">Transport</keyword>
<proteinExistence type="inferred from homology"/>
<evidence type="ECO:0000256" key="5">
    <source>
        <dbReference type="ARBA" id="ARBA00022989"/>
    </source>
</evidence>
<keyword evidence="4 9" id="KW-0375">Hydrogen ion transport</keyword>
<dbReference type="InterPro" id="IPR004282">
    <property type="entry name" value="CemA"/>
</dbReference>
<keyword evidence="10" id="KW-0150">Chloroplast</keyword>